<feature type="transmembrane region" description="Helical" evidence="1">
    <location>
        <begin position="124"/>
        <end position="143"/>
    </location>
</feature>
<feature type="transmembrane region" description="Helical" evidence="1">
    <location>
        <begin position="6"/>
        <end position="26"/>
    </location>
</feature>
<accession>A0ABU4AMU1</accession>
<evidence type="ECO:0000313" key="4">
    <source>
        <dbReference type="Proteomes" id="UP001185659"/>
    </source>
</evidence>
<keyword evidence="1" id="KW-0812">Transmembrane</keyword>
<name>A0ABU4AMU1_9HYPH</name>
<gene>
    <name evidence="3" type="ORF">R2G56_14800</name>
</gene>
<keyword evidence="1" id="KW-1133">Transmembrane helix</keyword>
<evidence type="ECO:0000313" key="3">
    <source>
        <dbReference type="EMBL" id="MDV6227567.1"/>
    </source>
</evidence>
<evidence type="ECO:0000256" key="1">
    <source>
        <dbReference type="SAM" id="Phobius"/>
    </source>
</evidence>
<dbReference type="Pfam" id="PF07331">
    <property type="entry name" value="TctB"/>
    <property type="match status" value="1"/>
</dbReference>
<reference evidence="3 4" key="1">
    <citation type="submission" date="2023-10" db="EMBL/GenBank/DDBJ databases">
        <authorList>
            <person name="Venkata Ramana C."/>
            <person name="Sasikala C."/>
            <person name="Dhurka M."/>
        </authorList>
    </citation>
    <scope>NUCLEOTIDE SEQUENCE [LARGE SCALE GENOMIC DNA]</scope>
    <source>
        <strain evidence="3 4">KCTC 32151</strain>
    </source>
</reference>
<proteinExistence type="predicted"/>
<dbReference type="Proteomes" id="UP001185659">
    <property type="component" value="Unassembled WGS sequence"/>
</dbReference>
<protein>
    <submittedName>
        <fullName evidence="3">Tripartite tricarboxylate transporter TctB family protein</fullName>
    </submittedName>
</protein>
<feature type="domain" description="DUF1468" evidence="2">
    <location>
        <begin position="10"/>
        <end position="147"/>
    </location>
</feature>
<dbReference type="RefSeq" id="WP_283800751.1">
    <property type="nucleotide sequence ID" value="NZ_JAWLIP010000006.1"/>
</dbReference>
<evidence type="ECO:0000259" key="2">
    <source>
        <dbReference type="Pfam" id="PF07331"/>
    </source>
</evidence>
<feature type="transmembrane region" description="Helical" evidence="1">
    <location>
        <begin position="79"/>
        <end position="112"/>
    </location>
</feature>
<dbReference type="EMBL" id="JAWLIP010000006">
    <property type="protein sequence ID" value="MDV6227567.1"/>
    <property type="molecule type" value="Genomic_DNA"/>
</dbReference>
<sequence>MKLSEIVLLAGLAVFSGVLLISSLDMPYGSEQSFGPGYIPLNIALVVLGLIGILAVKAFMAGRKPGADGSAVIEDLSSALPVAAVIVLLAGAIYAMSWGSILAPLGVLMIILSWRFNGHGFVKSCLVSAAILAVIYTIFSLWLKIPLQ</sequence>
<organism evidence="3 4">
    <name type="scientific">Nitratireductor aquimarinus</name>
    <dbReference type="NCBI Taxonomy" id="889300"/>
    <lineage>
        <taxon>Bacteria</taxon>
        <taxon>Pseudomonadati</taxon>
        <taxon>Pseudomonadota</taxon>
        <taxon>Alphaproteobacteria</taxon>
        <taxon>Hyphomicrobiales</taxon>
        <taxon>Phyllobacteriaceae</taxon>
        <taxon>Nitratireductor</taxon>
    </lineage>
</organism>
<keyword evidence="1" id="KW-0472">Membrane</keyword>
<dbReference type="InterPro" id="IPR009936">
    <property type="entry name" value="DUF1468"/>
</dbReference>
<keyword evidence="4" id="KW-1185">Reference proteome</keyword>
<comment type="caution">
    <text evidence="3">The sequence shown here is derived from an EMBL/GenBank/DDBJ whole genome shotgun (WGS) entry which is preliminary data.</text>
</comment>
<feature type="transmembrane region" description="Helical" evidence="1">
    <location>
        <begin position="38"/>
        <end position="59"/>
    </location>
</feature>